<keyword evidence="1" id="KW-1133">Transmembrane helix</keyword>
<gene>
    <name evidence="2" type="ORF">G5B50_05320</name>
</gene>
<dbReference type="EMBL" id="JAAKFZ010000011">
    <property type="protein sequence ID" value="NGL84191.1"/>
    <property type="molecule type" value="Genomic_DNA"/>
</dbReference>
<reference evidence="2 3" key="1">
    <citation type="submission" date="2020-02" db="EMBL/GenBank/DDBJ databases">
        <title>M-like protein SrM is not crucial to the virulence of a novel isolate of Streptococcus equi subsp. ruminatorum from Macaca mulatta.</title>
        <authorList>
            <person name="Guo G."/>
            <person name="Cheng L."/>
            <person name="Zhang W."/>
        </authorList>
    </citation>
    <scope>NUCLEOTIDE SEQUENCE [LARGE SCALE GENOMIC DNA]</scope>
    <source>
        <strain evidence="2 3">FJ1804</strain>
    </source>
</reference>
<keyword evidence="1" id="KW-0812">Transmembrane</keyword>
<dbReference type="InterPro" id="IPR019284">
    <property type="entry name" value="RP532"/>
</dbReference>
<dbReference type="Proteomes" id="UP000479499">
    <property type="component" value="Unassembled WGS sequence"/>
</dbReference>
<feature type="transmembrane region" description="Helical" evidence="1">
    <location>
        <begin position="127"/>
        <end position="145"/>
    </location>
</feature>
<organism evidence="2 3">
    <name type="scientific">Streptococcus equi subsp. ruminatorum</name>
    <dbReference type="NCBI Taxonomy" id="254358"/>
    <lineage>
        <taxon>Bacteria</taxon>
        <taxon>Bacillati</taxon>
        <taxon>Bacillota</taxon>
        <taxon>Bacilli</taxon>
        <taxon>Lactobacillales</taxon>
        <taxon>Streptococcaceae</taxon>
        <taxon>Streptococcus</taxon>
    </lineage>
</organism>
<accession>A0A6M1KYL9</accession>
<proteinExistence type="predicted"/>
<evidence type="ECO:0000256" key="1">
    <source>
        <dbReference type="SAM" id="Phobius"/>
    </source>
</evidence>
<comment type="caution">
    <text evidence="2">The sequence shown here is derived from an EMBL/GenBank/DDBJ whole genome shotgun (WGS) entry which is preliminary data.</text>
</comment>
<feature type="transmembrane region" description="Helical" evidence="1">
    <location>
        <begin position="99"/>
        <end position="121"/>
    </location>
</feature>
<evidence type="ECO:0000313" key="3">
    <source>
        <dbReference type="Proteomes" id="UP000479499"/>
    </source>
</evidence>
<dbReference type="Pfam" id="PF10097">
    <property type="entry name" value="DUF2335"/>
    <property type="match status" value="1"/>
</dbReference>
<sequence length="161" mass="17794">MSNSKKNSKSKKNVATAQQVTEYIKGQPKDVQEQVAKELIARRVESMQYSGPIPHPKLLKEFNDVIPSGADRIMKMAEEQSAHRMELEKMVVKANNRDSLIGVIIAGIIAVISILGSLVLIYHNKNIQGFSVLLGTLGTLLAVFFKGKSRDDQELDKTGTE</sequence>
<evidence type="ECO:0000313" key="2">
    <source>
        <dbReference type="EMBL" id="NGL84191.1"/>
    </source>
</evidence>
<name>A0A6M1KYL9_9STRE</name>
<dbReference type="AlphaFoldDB" id="A0A6M1KYL9"/>
<keyword evidence="1" id="KW-0472">Membrane</keyword>
<dbReference type="RefSeq" id="WP_164336094.1">
    <property type="nucleotide sequence ID" value="NZ_JAAKFZ010000011.1"/>
</dbReference>
<protein>
    <submittedName>
        <fullName evidence="2">DUF2335 domain-containing protein</fullName>
    </submittedName>
</protein>